<keyword evidence="2" id="KW-1185">Reference proteome</keyword>
<dbReference type="InParanoid" id="A0A0C3GB01"/>
<accession>A0A0C3GB01</accession>
<organism evidence="1 2">
    <name type="scientific">Piloderma croceum (strain F 1598)</name>
    <dbReference type="NCBI Taxonomy" id="765440"/>
    <lineage>
        <taxon>Eukaryota</taxon>
        <taxon>Fungi</taxon>
        <taxon>Dikarya</taxon>
        <taxon>Basidiomycota</taxon>
        <taxon>Agaricomycotina</taxon>
        <taxon>Agaricomycetes</taxon>
        <taxon>Agaricomycetidae</taxon>
        <taxon>Atheliales</taxon>
        <taxon>Atheliaceae</taxon>
        <taxon>Piloderma</taxon>
    </lineage>
</organism>
<dbReference type="OrthoDB" id="3268246at2759"/>
<dbReference type="EMBL" id="KN832978">
    <property type="protein sequence ID" value="KIM87811.1"/>
    <property type="molecule type" value="Genomic_DNA"/>
</dbReference>
<protein>
    <submittedName>
        <fullName evidence="1">Uncharacterized protein</fullName>
    </submittedName>
</protein>
<dbReference type="HOGENOM" id="CLU_2016110_0_0_1"/>
<name>A0A0C3GB01_PILCF</name>
<evidence type="ECO:0000313" key="1">
    <source>
        <dbReference type="EMBL" id="KIM87811.1"/>
    </source>
</evidence>
<dbReference type="Proteomes" id="UP000054166">
    <property type="component" value="Unassembled WGS sequence"/>
</dbReference>
<proteinExistence type="predicted"/>
<dbReference type="AlphaFoldDB" id="A0A0C3GB01"/>
<reference evidence="1 2" key="1">
    <citation type="submission" date="2014-04" db="EMBL/GenBank/DDBJ databases">
        <authorList>
            <consortium name="DOE Joint Genome Institute"/>
            <person name="Kuo A."/>
            <person name="Tarkka M."/>
            <person name="Buscot F."/>
            <person name="Kohler A."/>
            <person name="Nagy L.G."/>
            <person name="Floudas D."/>
            <person name="Copeland A."/>
            <person name="Barry K.W."/>
            <person name="Cichocki N."/>
            <person name="Veneault-Fourrey C."/>
            <person name="LaButti K."/>
            <person name="Lindquist E.A."/>
            <person name="Lipzen A."/>
            <person name="Lundell T."/>
            <person name="Morin E."/>
            <person name="Murat C."/>
            <person name="Sun H."/>
            <person name="Tunlid A."/>
            <person name="Henrissat B."/>
            <person name="Grigoriev I.V."/>
            <person name="Hibbett D.S."/>
            <person name="Martin F."/>
            <person name="Nordberg H.P."/>
            <person name="Cantor M.N."/>
            <person name="Hua S.X."/>
        </authorList>
    </citation>
    <scope>NUCLEOTIDE SEQUENCE [LARGE SCALE GENOMIC DNA]</scope>
    <source>
        <strain evidence="1 2">F 1598</strain>
    </source>
</reference>
<gene>
    <name evidence="1" type="ORF">PILCRDRAFT_3549</name>
</gene>
<sequence length="123" mass="13930">MSFRLFAERVLEDSHAQAREVHPIFQVDAIRFFRVQVTNSCYNVSSAYEASSLSFLLISNYLLEDICFDEIRGVGDTDYTSEVTAGAQILELHTTYVPTDYRSLLPFLTTHALSAERQPSGTR</sequence>
<evidence type="ECO:0000313" key="2">
    <source>
        <dbReference type="Proteomes" id="UP000054166"/>
    </source>
</evidence>
<reference evidence="2" key="2">
    <citation type="submission" date="2015-01" db="EMBL/GenBank/DDBJ databases">
        <title>Evolutionary Origins and Diversification of the Mycorrhizal Mutualists.</title>
        <authorList>
            <consortium name="DOE Joint Genome Institute"/>
            <consortium name="Mycorrhizal Genomics Consortium"/>
            <person name="Kohler A."/>
            <person name="Kuo A."/>
            <person name="Nagy L.G."/>
            <person name="Floudas D."/>
            <person name="Copeland A."/>
            <person name="Barry K.W."/>
            <person name="Cichocki N."/>
            <person name="Veneault-Fourrey C."/>
            <person name="LaButti K."/>
            <person name="Lindquist E.A."/>
            <person name="Lipzen A."/>
            <person name="Lundell T."/>
            <person name="Morin E."/>
            <person name="Murat C."/>
            <person name="Riley R."/>
            <person name="Ohm R."/>
            <person name="Sun H."/>
            <person name="Tunlid A."/>
            <person name="Henrissat B."/>
            <person name="Grigoriev I.V."/>
            <person name="Hibbett D.S."/>
            <person name="Martin F."/>
        </authorList>
    </citation>
    <scope>NUCLEOTIDE SEQUENCE [LARGE SCALE GENOMIC DNA]</scope>
    <source>
        <strain evidence="2">F 1598</strain>
    </source>
</reference>